<keyword evidence="3" id="KW-1185">Reference proteome</keyword>
<feature type="compositionally biased region" description="Low complexity" evidence="1">
    <location>
        <begin position="144"/>
        <end position="159"/>
    </location>
</feature>
<evidence type="ECO:0000313" key="3">
    <source>
        <dbReference type="Proteomes" id="UP001165090"/>
    </source>
</evidence>
<name>A0ABQ5SAZ2_9CHLO</name>
<feature type="region of interest" description="Disordered" evidence="1">
    <location>
        <begin position="535"/>
        <end position="579"/>
    </location>
</feature>
<comment type="caution">
    <text evidence="2">The sequence shown here is derived from an EMBL/GenBank/DDBJ whole genome shotgun (WGS) entry which is preliminary data.</text>
</comment>
<proteinExistence type="predicted"/>
<feature type="compositionally biased region" description="Basic and acidic residues" evidence="1">
    <location>
        <begin position="641"/>
        <end position="650"/>
    </location>
</feature>
<evidence type="ECO:0000256" key="1">
    <source>
        <dbReference type="SAM" id="MobiDB-lite"/>
    </source>
</evidence>
<feature type="region of interest" description="Disordered" evidence="1">
    <location>
        <begin position="144"/>
        <end position="169"/>
    </location>
</feature>
<dbReference type="EMBL" id="BSDZ01000078">
    <property type="protein sequence ID" value="GLI67060.1"/>
    <property type="molecule type" value="Genomic_DNA"/>
</dbReference>
<accession>A0ABQ5SAZ2</accession>
<feature type="compositionally biased region" description="Basic and acidic residues" evidence="1">
    <location>
        <begin position="558"/>
        <end position="572"/>
    </location>
</feature>
<evidence type="ECO:0000313" key="2">
    <source>
        <dbReference type="EMBL" id="GLI67060.1"/>
    </source>
</evidence>
<sequence length="687" mass="73032">MGQCWVKLNASNELGVTSVTRSYREGAIYRLRLGDGPLSAEEQAVDELLGPLYKLAQEARFGQQLCLHVFNCLARVARLCLEERSDRPLLTARMARLREVAWEIEELLDNCSSRGWLLRLLCTTRLDALVKWRLDELVELETELTTSTVDNPPRPRSNNGSGGGGASLPLADEVVKKTEGAKALAAGLRSARRLQESLASLLPSVMAPHGGAGDPSAMDHLMRRITPLVQGGDDPLRQLELHEEVQIAVASLSVGPHRALRHPDLQYFWWRHMAGLEEVPWSTLWPHLVTFLGNAPRLSDGAGDTGAALELLRSNGMVRQLQAAVHRMGYANYVNVAELDMAFGSGIVNGECRTLDEQLKFLLSPGRPVLLARTSKGARAEGWIKEAEAAAVARQGAVTAAAMADVAVAAAAAQPVVGDTVTRQASAANVAVAGTEEEIWFDANSNFSRSNSSGFMSVLAGGDDASGFWPGRIANFSRPVSQVLLMAGNDSPTRHVQYGSRVPSTALLSGQGLGLGQGSGFDSRSNLNFSFSRRPSLQQMRSKVTTGSGSGTGLAAVKEQEIRPGESGERESPQPAIEAGSGKSVAAAAAVEVSNVVAAAAAVTNAATITAAAAAATVARAAGEPAVMFVDAGAGANGADGDSRDGKEIEPQQQLAPETKQRLTERAPNEEQQQQQQRNEEQLLQPP</sequence>
<gene>
    <name evidence="2" type="ORF">VaNZ11_011249</name>
</gene>
<reference evidence="2 3" key="1">
    <citation type="journal article" date="2023" name="IScience">
        <title>Expanded male sex-determining region conserved during the evolution of homothallism in the green alga Volvox.</title>
        <authorList>
            <person name="Yamamoto K."/>
            <person name="Matsuzaki R."/>
            <person name="Mahakham W."/>
            <person name="Heman W."/>
            <person name="Sekimoto H."/>
            <person name="Kawachi M."/>
            <person name="Minakuchi Y."/>
            <person name="Toyoda A."/>
            <person name="Nozaki H."/>
        </authorList>
    </citation>
    <scope>NUCLEOTIDE SEQUENCE [LARGE SCALE GENOMIC DNA]</scope>
    <source>
        <strain evidence="2 3">NIES-4468</strain>
    </source>
</reference>
<dbReference type="Proteomes" id="UP001165090">
    <property type="component" value="Unassembled WGS sequence"/>
</dbReference>
<feature type="region of interest" description="Disordered" evidence="1">
    <location>
        <begin position="635"/>
        <end position="687"/>
    </location>
</feature>
<protein>
    <submittedName>
        <fullName evidence="2">Uncharacterized protein</fullName>
    </submittedName>
</protein>
<feature type="compositionally biased region" description="Basic and acidic residues" evidence="1">
    <location>
        <begin position="659"/>
        <end position="669"/>
    </location>
</feature>
<feature type="non-terminal residue" evidence="2">
    <location>
        <position position="687"/>
    </location>
</feature>
<organism evidence="2 3">
    <name type="scientific">Volvox africanus</name>
    <dbReference type="NCBI Taxonomy" id="51714"/>
    <lineage>
        <taxon>Eukaryota</taxon>
        <taxon>Viridiplantae</taxon>
        <taxon>Chlorophyta</taxon>
        <taxon>core chlorophytes</taxon>
        <taxon>Chlorophyceae</taxon>
        <taxon>CS clade</taxon>
        <taxon>Chlamydomonadales</taxon>
        <taxon>Volvocaceae</taxon>
        <taxon>Volvox</taxon>
    </lineage>
</organism>
<feature type="compositionally biased region" description="Low complexity" evidence="1">
    <location>
        <begin position="670"/>
        <end position="687"/>
    </location>
</feature>